<comment type="caution">
    <text evidence="1">The sequence shown here is derived from an EMBL/GenBank/DDBJ whole genome shotgun (WGS) entry which is preliminary data.</text>
</comment>
<accession>A0ABU6SUT3</accession>
<gene>
    <name evidence="1" type="ORF">PIB30_090649</name>
</gene>
<name>A0ABU6SUT3_9FABA</name>
<feature type="non-terminal residue" evidence="1">
    <location>
        <position position="1"/>
    </location>
</feature>
<evidence type="ECO:0008006" key="3">
    <source>
        <dbReference type="Google" id="ProtNLM"/>
    </source>
</evidence>
<keyword evidence="2" id="KW-1185">Reference proteome</keyword>
<dbReference type="Proteomes" id="UP001341840">
    <property type="component" value="Unassembled WGS sequence"/>
</dbReference>
<protein>
    <recommendedName>
        <fullName evidence="3">Malate dehydrogenase</fullName>
    </recommendedName>
</protein>
<evidence type="ECO:0000313" key="1">
    <source>
        <dbReference type="EMBL" id="MED6140177.1"/>
    </source>
</evidence>
<proteinExistence type="predicted"/>
<sequence>GGGLVLPAALFEQAPSIGVAETTSNLLEGTLDFTACTNTKGDQALIFDDIPVRILPVLSLKTPAVAPLAVSLLKAASTFTFIQSLGGGLQDMIHDDDDPRVCYIKAR</sequence>
<reference evidence="1 2" key="1">
    <citation type="journal article" date="2023" name="Plants (Basel)">
        <title>Bridging the Gap: Combining Genomics and Transcriptomics Approaches to Understand Stylosanthes scabra, an Orphan Legume from the Brazilian Caatinga.</title>
        <authorList>
            <person name="Ferreira-Neto J.R.C."/>
            <person name="da Silva M.D."/>
            <person name="Binneck E."/>
            <person name="de Melo N.F."/>
            <person name="da Silva R.H."/>
            <person name="de Melo A.L.T.M."/>
            <person name="Pandolfi V."/>
            <person name="Bustamante F.O."/>
            <person name="Brasileiro-Vidal A.C."/>
            <person name="Benko-Iseppon A.M."/>
        </authorList>
    </citation>
    <scope>NUCLEOTIDE SEQUENCE [LARGE SCALE GENOMIC DNA]</scope>
    <source>
        <tissue evidence="1">Leaves</tissue>
    </source>
</reference>
<organism evidence="1 2">
    <name type="scientific">Stylosanthes scabra</name>
    <dbReference type="NCBI Taxonomy" id="79078"/>
    <lineage>
        <taxon>Eukaryota</taxon>
        <taxon>Viridiplantae</taxon>
        <taxon>Streptophyta</taxon>
        <taxon>Embryophyta</taxon>
        <taxon>Tracheophyta</taxon>
        <taxon>Spermatophyta</taxon>
        <taxon>Magnoliopsida</taxon>
        <taxon>eudicotyledons</taxon>
        <taxon>Gunneridae</taxon>
        <taxon>Pentapetalae</taxon>
        <taxon>rosids</taxon>
        <taxon>fabids</taxon>
        <taxon>Fabales</taxon>
        <taxon>Fabaceae</taxon>
        <taxon>Papilionoideae</taxon>
        <taxon>50 kb inversion clade</taxon>
        <taxon>dalbergioids sensu lato</taxon>
        <taxon>Dalbergieae</taxon>
        <taxon>Pterocarpus clade</taxon>
        <taxon>Stylosanthes</taxon>
    </lineage>
</organism>
<evidence type="ECO:0000313" key="2">
    <source>
        <dbReference type="Proteomes" id="UP001341840"/>
    </source>
</evidence>
<dbReference type="EMBL" id="JASCZI010062179">
    <property type="protein sequence ID" value="MED6140177.1"/>
    <property type="molecule type" value="Genomic_DNA"/>
</dbReference>